<dbReference type="Proteomes" id="UP001596267">
    <property type="component" value="Unassembled WGS sequence"/>
</dbReference>
<comment type="caution">
    <text evidence="1">The sequence shown here is derived from an EMBL/GenBank/DDBJ whole genome shotgun (WGS) entry which is preliminary data.</text>
</comment>
<dbReference type="SUPFAM" id="SSF55021">
    <property type="entry name" value="ACT-like"/>
    <property type="match status" value="1"/>
</dbReference>
<reference evidence="2" key="1">
    <citation type="journal article" date="2019" name="Int. J. Syst. Evol. Microbiol.">
        <title>The Global Catalogue of Microorganisms (GCM) 10K type strain sequencing project: providing services to taxonomists for standard genome sequencing and annotation.</title>
        <authorList>
            <consortium name="The Broad Institute Genomics Platform"/>
            <consortium name="The Broad Institute Genome Sequencing Center for Infectious Disease"/>
            <person name="Wu L."/>
            <person name="Ma J."/>
        </authorList>
    </citation>
    <scope>NUCLEOTIDE SEQUENCE [LARGE SCALE GENOMIC DNA]</scope>
    <source>
        <strain evidence="2">CCUG 42001</strain>
    </source>
</reference>
<gene>
    <name evidence="1" type="ORF">ACFP7A_02410</name>
</gene>
<organism evidence="1 2">
    <name type="scientific">Sporolactobacillus kofuensis</name>
    <dbReference type="NCBI Taxonomy" id="269672"/>
    <lineage>
        <taxon>Bacteria</taxon>
        <taxon>Bacillati</taxon>
        <taxon>Bacillota</taxon>
        <taxon>Bacilli</taxon>
        <taxon>Bacillales</taxon>
        <taxon>Sporolactobacillaceae</taxon>
        <taxon>Sporolactobacillus</taxon>
    </lineage>
</organism>
<keyword evidence="2" id="KW-1185">Reference proteome</keyword>
<sequence>MFDGKEWALEYEIHNNRPGLLGEVSSLLGKLGINSLTLNDVDDERHG</sequence>
<accession>A0ABW1WA42</accession>
<protein>
    <recommendedName>
        <fullName evidence="3">ACT domain-containing protein</fullName>
    </recommendedName>
</protein>
<dbReference type="RefSeq" id="WP_354326781.1">
    <property type="nucleotide sequence ID" value="NZ_JAMXWN010000001.1"/>
</dbReference>
<dbReference type="EMBL" id="JBHSTQ010000002">
    <property type="protein sequence ID" value="MFC6385441.1"/>
    <property type="molecule type" value="Genomic_DNA"/>
</dbReference>
<dbReference type="InterPro" id="IPR045865">
    <property type="entry name" value="ACT-like_dom_sf"/>
</dbReference>
<name>A0ABW1WA42_9BACL</name>
<proteinExistence type="predicted"/>
<evidence type="ECO:0000313" key="1">
    <source>
        <dbReference type="EMBL" id="MFC6385441.1"/>
    </source>
</evidence>
<evidence type="ECO:0008006" key="3">
    <source>
        <dbReference type="Google" id="ProtNLM"/>
    </source>
</evidence>
<evidence type="ECO:0000313" key="2">
    <source>
        <dbReference type="Proteomes" id="UP001596267"/>
    </source>
</evidence>